<organism evidence="2 3">
    <name type="scientific">Aplosporella prunicola CBS 121167</name>
    <dbReference type="NCBI Taxonomy" id="1176127"/>
    <lineage>
        <taxon>Eukaryota</taxon>
        <taxon>Fungi</taxon>
        <taxon>Dikarya</taxon>
        <taxon>Ascomycota</taxon>
        <taxon>Pezizomycotina</taxon>
        <taxon>Dothideomycetes</taxon>
        <taxon>Dothideomycetes incertae sedis</taxon>
        <taxon>Botryosphaeriales</taxon>
        <taxon>Aplosporellaceae</taxon>
        <taxon>Aplosporella</taxon>
    </lineage>
</organism>
<evidence type="ECO:0000313" key="3">
    <source>
        <dbReference type="Proteomes" id="UP000799438"/>
    </source>
</evidence>
<dbReference type="EMBL" id="ML995489">
    <property type="protein sequence ID" value="KAF2140486.1"/>
    <property type="molecule type" value="Genomic_DNA"/>
</dbReference>
<evidence type="ECO:0000256" key="1">
    <source>
        <dbReference type="SAM" id="MobiDB-lite"/>
    </source>
</evidence>
<dbReference type="GeneID" id="54304217"/>
<gene>
    <name evidence="2" type="ORF">K452DRAFT_47288</name>
</gene>
<proteinExistence type="predicted"/>
<feature type="compositionally biased region" description="Basic residues" evidence="1">
    <location>
        <begin position="114"/>
        <end position="127"/>
    </location>
</feature>
<sequence length="141" mass="16565">MYVFFFGQMKGWMDGLTDVLYNYLLSTYLPTPFSLLKKFHQCKIKKETSVMYLSILRAHKPINAILPSSMPRQARLVLQPIRPHPATIELSARTSRPKPSHYVIAKNTNGRKSTEHHHHHHHHHHHQGQSQTQIFESFFQF</sequence>
<keyword evidence="3" id="KW-1185">Reference proteome</keyword>
<dbReference type="RefSeq" id="XP_033396199.1">
    <property type="nucleotide sequence ID" value="XM_033546710.1"/>
</dbReference>
<accession>A0A6A6B937</accession>
<dbReference type="AlphaFoldDB" id="A0A6A6B937"/>
<evidence type="ECO:0000313" key="2">
    <source>
        <dbReference type="EMBL" id="KAF2140486.1"/>
    </source>
</evidence>
<protein>
    <submittedName>
        <fullName evidence="2">Uncharacterized protein</fullName>
    </submittedName>
</protein>
<feature type="region of interest" description="Disordered" evidence="1">
    <location>
        <begin position="111"/>
        <end position="131"/>
    </location>
</feature>
<name>A0A6A6B937_9PEZI</name>
<reference evidence="2" key="1">
    <citation type="journal article" date="2020" name="Stud. Mycol.">
        <title>101 Dothideomycetes genomes: a test case for predicting lifestyles and emergence of pathogens.</title>
        <authorList>
            <person name="Haridas S."/>
            <person name="Albert R."/>
            <person name="Binder M."/>
            <person name="Bloem J."/>
            <person name="Labutti K."/>
            <person name="Salamov A."/>
            <person name="Andreopoulos B."/>
            <person name="Baker S."/>
            <person name="Barry K."/>
            <person name="Bills G."/>
            <person name="Bluhm B."/>
            <person name="Cannon C."/>
            <person name="Castanera R."/>
            <person name="Culley D."/>
            <person name="Daum C."/>
            <person name="Ezra D."/>
            <person name="Gonzalez J."/>
            <person name="Henrissat B."/>
            <person name="Kuo A."/>
            <person name="Liang C."/>
            <person name="Lipzen A."/>
            <person name="Lutzoni F."/>
            <person name="Magnuson J."/>
            <person name="Mondo S."/>
            <person name="Nolan M."/>
            <person name="Ohm R."/>
            <person name="Pangilinan J."/>
            <person name="Park H.-J."/>
            <person name="Ramirez L."/>
            <person name="Alfaro M."/>
            <person name="Sun H."/>
            <person name="Tritt A."/>
            <person name="Yoshinaga Y."/>
            <person name="Zwiers L.-H."/>
            <person name="Turgeon B."/>
            <person name="Goodwin S."/>
            <person name="Spatafora J."/>
            <person name="Crous P."/>
            <person name="Grigoriev I."/>
        </authorList>
    </citation>
    <scope>NUCLEOTIDE SEQUENCE</scope>
    <source>
        <strain evidence="2">CBS 121167</strain>
    </source>
</reference>
<dbReference type="Proteomes" id="UP000799438">
    <property type="component" value="Unassembled WGS sequence"/>
</dbReference>